<keyword evidence="3" id="KW-1185">Reference proteome</keyword>
<reference evidence="2" key="1">
    <citation type="submission" date="2023-08" db="EMBL/GenBank/DDBJ databases">
        <title>Chromosome-level Genome Assembly of mud carp (Cirrhinus molitorella).</title>
        <authorList>
            <person name="Liu H."/>
        </authorList>
    </citation>
    <scope>NUCLEOTIDE SEQUENCE</scope>
    <source>
        <strain evidence="2">Prfri</strain>
        <tissue evidence="2">Muscle</tissue>
    </source>
</reference>
<sequence>MAEWDEVQPDAQTSLGEAESPRDDRPQWCHGNMESRAVKLEEVKELDKASNDKGVWKLDGTSGEEAKKPCGTSRDKGARKLGVTSRGEGATTLNEAAEEE</sequence>
<proteinExistence type="predicted"/>
<feature type="compositionally biased region" description="Basic and acidic residues" evidence="1">
    <location>
        <begin position="64"/>
        <end position="78"/>
    </location>
</feature>
<comment type="caution">
    <text evidence="2">The sequence shown here is derived from an EMBL/GenBank/DDBJ whole genome shotgun (WGS) entry which is preliminary data.</text>
</comment>
<accession>A0AA88TDA7</accession>
<evidence type="ECO:0000256" key="1">
    <source>
        <dbReference type="SAM" id="MobiDB-lite"/>
    </source>
</evidence>
<dbReference type="AlphaFoldDB" id="A0AA88TDA7"/>
<dbReference type="EMBL" id="JAUYZG010000021">
    <property type="protein sequence ID" value="KAK2874540.1"/>
    <property type="molecule type" value="Genomic_DNA"/>
</dbReference>
<feature type="region of interest" description="Disordered" evidence="1">
    <location>
        <begin position="1"/>
        <end position="100"/>
    </location>
</feature>
<evidence type="ECO:0000313" key="3">
    <source>
        <dbReference type="Proteomes" id="UP001187343"/>
    </source>
</evidence>
<name>A0AA88TDA7_9TELE</name>
<feature type="compositionally biased region" description="Basic and acidic residues" evidence="1">
    <location>
        <begin position="36"/>
        <end position="56"/>
    </location>
</feature>
<dbReference type="Proteomes" id="UP001187343">
    <property type="component" value="Unassembled WGS sequence"/>
</dbReference>
<organism evidence="2 3">
    <name type="scientific">Cirrhinus molitorella</name>
    <name type="common">mud carp</name>
    <dbReference type="NCBI Taxonomy" id="172907"/>
    <lineage>
        <taxon>Eukaryota</taxon>
        <taxon>Metazoa</taxon>
        <taxon>Chordata</taxon>
        <taxon>Craniata</taxon>
        <taxon>Vertebrata</taxon>
        <taxon>Euteleostomi</taxon>
        <taxon>Actinopterygii</taxon>
        <taxon>Neopterygii</taxon>
        <taxon>Teleostei</taxon>
        <taxon>Ostariophysi</taxon>
        <taxon>Cypriniformes</taxon>
        <taxon>Cyprinidae</taxon>
        <taxon>Labeoninae</taxon>
        <taxon>Labeonini</taxon>
        <taxon>Cirrhinus</taxon>
    </lineage>
</organism>
<protein>
    <submittedName>
        <fullName evidence="2">Uncharacterized protein</fullName>
    </submittedName>
</protein>
<gene>
    <name evidence="2" type="ORF">Q8A67_021693</name>
</gene>
<evidence type="ECO:0000313" key="2">
    <source>
        <dbReference type="EMBL" id="KAK2874540.1"/>
    </source>
</evidence>